<name>A0A8W8JR02_MAGGI</name>
<dbReference type="AlphaFoldDB" id="A0A8W8JR02"/>
<dbReference type="PANTHER" id="PTHR24043:SF8">
    <property type="entry name" value="EGF-LIKE DOMAIN-CONTAINING PROTEIN"/>
    <property type="match status" value="1"/>
</dbReference>
<dbReference type="EnsemblMetazoa" id="G20107.3">
    <property type="protein sequence ID" value="G20107.3:cds"/>
    <property type="gene ID" value="G20107"/>
</dbReference>
<evidence type="ECO:0000256" key="2">
    <source>
        <dbReference type="SAM" id="Phobius"/>
    </source>
</evidence>
<dbReference type="GO" id="GO:0005044">
    <property type="term" value="F:scavenger receptor activity"/>
    <property type="evidence" value="ECO:0007669"/>
    <property type="project" value="InterPro"/>
</dbReference>
<keyword evidence="1" id="KW-0245">EGF-like domain</keyword>
<reference evidence="3" key="1">
    <citation type="submission" date="2022-08" db="UniProtKB">
        <authorList>
            <consortium name="EnsemblMetazoa"/>
        </authorList>
    </citation>
    <scope>IDENTIFICATION</scope>
    <source>
        <strain evidence="3">05x7-T-G4-1.051#20</strain>
    </source>
</reference>
<sequence>MSLNALVSNVPPTPTLPKVNIFGMLCTRIEIVYLVFTACPPGYFGEFCNTSCPLGSFGEKCGGTCSQNCIDEYCDPVEGCLFNKRITAQRKMPTCAPGYSGQFCNESCPLGNFGDNCKSSCYPECTDISCDHVTGCRNTNYTMITTGTMSSEKPVQTNGINENYLTVGVGTVICMLLIVILVKLSMKSRSGKRKVLNEQRRNVNKIRDGSSIQHHHGEVEEYTEILSSQHLSHLYQPVDAVYHEIDECMELMVTPFSLKADNDSEGQTVPMTFTDATSLEKISNDSNVQTSDLFLLPIRNSTN</sequence>
<evidence type="ECO:0000256" key="1">
    <source>
        <dbReference type="ARBA" id="ARBA00022536"/>
    </source>
</evidence>
<keyword evidence="2" id="KW-0812">Transmembrane</keyword>
<accession>A0A8W8JR02</accession>
<evidence type="ECO:0008006" key="5">
    <source>
        <dbReference type="Google" id="ProtNLM"/>
    </source>
</evidence>
<proteinExistence type="predicted"/>
<organism evidence="3 4">
    <name type="scientific">Magallana gigas</name>
    <name type="common">Pacific oyster</name>
    <name type="synonym">Crassostrea gigas</name>
    <dbReference type="NCBI Taxonomy" id="29159"/>
    <lineage>
        <taxon>Eukaryota</taxon>
        <taxon>Metazoa</taxon>
        <taxon>Spiralia</taxon>
        <taxon>Lophotrochozoa</taxon>
        <taxon>Mollusca</taxon>
        <taxon>Bivalvia</taxon>
        <taxon>Autobranchia</taxon>
        <taxon>Pteriomorphia</taxon>
        <taxon>Ostreida</taxon>
        <taxon>Ostreoidea</taxon>
        <taxon>Ostreidae</taxon>
        <taxon>Magallana</taxon>
    </lineage>
</organism>
<keyword evidence="4" id="KW-1185">Reference proteome</keyword>
<keyword evidence="2" id="KW-0472">Membrane</keyword>
<evidence type="ECO:0000313" key="3">
    <source>
        <dbReference type="EnsemblMetazoa" id="G20107.3:cds"/>
    </source>
</evidence>
<dbReference type="InterPro" id="IPR042635">
    <property type="entry name" value="MEGF10/SREC1/2-like"/>
</dbReference>
<dbReference type="Proteomes" id="UP000005408">
    <property type="component" value="Unassembled WGS sequence"/>
</dbReference>
<dbReference type="PANTHER" id="PTHR24043">
    <property type="entry name" value="SCAVENGER RECEPTOR CLASS F"/>
    <property type="match status" value="1"/>
</dbReference>
<evidence type="ECO:0000313" key="4">
    <source>
        <dbReference type="Proteomes" id="UP000005408"/>
    </source>
</evidence>
<protein>
    <recommendedName>
        <fullName evidence="5">Multiple epidermal growth factor-like domains 6</fullName>
    </recommendedName>
</protein>
<feature type="transmembrane region" description="Helical" evidence="2">
    <location>
        <begin position="164"/>
        <end position="184"/>
    </location>
</feature>
<keyword evidence="2" id="KW-1133">Transmembrane helix</keyword>
<dbReference type="Gene3D" id="2.170.300.10">
    <property type="entry name" value="Tie2 ligand-binding domain superfamily"/>
    <property type="match status" value="1"/>
</dbReference>